<feature type="domain" description="HTH psq-type" evidence="2">
    <location>
        <begin position="82"/>
        <end position="107"/>
    </location>
</feature>
<dbReference type="EMBL" id="HBGH01000938">
    <property type="protein sequence ID" value="CAD9222105.1"/>
    <property type="molecule type" value="Transcribed_RNA"/>
</dbReference>
<dbReference type="Gene3D" id="1.10.10.60">
    <property type="entry name" value="Homeodomain-like"/>
    <property type="match status" value="1"/>
</dbReference>
<dbReference type="GO" id="GO:0003677">
    <property type="term" value="F:DNA binding"/>
    <property type="evidence" value="ECO:0007669"/>
    <property type="project" value="InterPro"/>
</dbReference>
<evidence type="ECO:0000259" key="2">
    <source>
        <dbReference type="Pfam" id="PF05225"/>
    </source>
</evidence>
<accession>A0A6T6APV5</accession>
<protein>
    <recommendedName>
        <fullName evidence="2">HTH psq-type domain-containing protein</fullName>
    </recommendedName>
</protein>
<dbReference type="InterPro" id="IPR009057">
    <property type="entry name" value="Homeodomain-like_sf"/>
</dbReference>
<name>A0A6T6APV5_9RHOD</name>
<feature type="region of interest" description="Disordered" evidence="1">
    <location>
        <begin position="59"/>
        <end position="81"/>
    </location>
</feature>
<dbReference type="InterPro" id="IPR007889">
    <property type="entry name" value="HTH_Psq"/>
</dbReference>
<evidence type="ECO:0000256" key="1">
    <source>
        <dbReference type="SAM" id="MobiDB-lite"/>
    </source>
</evidence>
<feature type="compositionally biased region" description="Basic and acidic residues" evidence="1">
    <location>
        <begin position="1"/>
        <end position="16"/>
    </location>
</feature>
<evidence type="ECO:0000313" key="4">
    <source>
        <dbReference type="EMBL" id="CAD9222105.1"/>
    </source>
</evidence>
<evidence type="ECO:0000313" key="3">
    <source>
        <dbReference type="EMBL" id="CAD9222095.1"/>
    </source>
</evidence>
<dbReference type="Pfam" id="PF05225">
    <property type="entry name" value="HTH_psq"/>
    <property type="match status" value="1"/>
</dbReference>
<proteinExistence type="predicted"/>
<gene>
    <name evidence="3" type="ORF">CCAE0312_LOCUS462</name>
    <name evidence="4" type="ORF">CCAE0312_LOCUS464</name>
</gene>
<sequence>MPVETRMDIEEHKEPMGVEGSTNPAGGRRRTSMVRDKWDKENLRRAVAELRERGEQLMAEEAMDDRGHLSPSKGTPKRDRFSVRRAAEKYGIPKTTLHRYLKTSMELHGNSQKHSGDLPKSAIAFLIGDKDMVTMDRAKSDDELTCKRDEDFTSSSDSLHCPLASEVQRLQAIVDNLSKRITILEGRDVVRCRSA</sequence>
<feature type="region of interest" description="Disordered" evidence="1">
    <location>
        <begin position="1"/>
        <end position="37"/>
    </location>
</feature>
<organism evidence="4">
    <name type="scientific">Compsopogon caeruleus</name>
    <dbReference type="NCBI Taxonomy" id="31354"/>
    <lineage>
        <taxon>Eukaryota</taxon>
        <taxon>Rhodophyta</taxon>
        <taxon>Compsopogonophyceae</taxon>
        <taxon>Compsopogonales</taxon>
        <taxon>Compsopogonaceae</taxon>
        <taxon>Compsopogon</taxon>
    </lineage>
</organism>
<reference evidence="4" key="1">
    <citation type="submission" date="2021-01" db="EMBL/GenBank/DDBJ databases">
        <authorList>
            <person name="Corre E."/>
            <person name="Pelletier E."/>
            <person name="Niang G."/>
            <person name="Scheremetjew M."/>
            <person name="Finn R."/>
            <person name="Kale V."/>
            <person name="Holt S."/>
            <person name="Cochrane G."/>
            <person name="Meng A."/>
            <person name="Brown T."/>
            <person name="Cohen L."/>
        </authorList>
    </citation>
    <scope>NUCLEOTIDE SEQUENCE</scope>
    <source>
        <strain evidence="4">SAG 36.94</strain>
    </source>
</reference>
<dbReference type="AlphaFoldDB" id="A0A6T6APV5"/>
<dbReference type="SUPFAM" id="SSF46689">
    <property type="entry name" value="Homeodomain-like"/>
    <property type="match status" value="1"/>
</dbReference>
<dbReference type="EMBL" id="HBGH01000936">
    <property type="protein sequence ID" value="CAD9222095.1"/>
    <property type="molecule type" value="Transcribed_RNA"/>
</dbReference>